<dbReference type="GO" id="GO:0003700">
    <property type="term" value="F:DNA-binding transcription factor activity"/>
    <property type="evidence" value="ECO:0007669"/>
    <property type="project" value="InterPro"/>
</dbReference>
<evidence type="ECO:0000259" key="3">
    <source>
        <dbReference type="PROSITE" id="PS51000"/>
    </source>
</evidence>
<dbReference type="InterPro" id="IPR013196">
    <property type="entry name" value="HTH_11"/>
</dbReference>
<keyword evidence="5" id="KW-1185">Reference proteome</keyword>
<dbReference type="Proteomes" id="UP000182932">
    <property type="component" value="Unassembled WGS sequence"/>
</dbReference>
<protein>
    <submittedName>
        <fullName evidence="4">Predicted DNA-binding transcriptional regulator YafY, contains an HTH and WYL domains</fullName>
    </submittedName>
</protein>
<keyword evidence="4" id="KW-0238">DNA-binding</keyword>
<evidence type="ECO:0000256" key="2">
    <source>
        <dbReference type="ARBA" id="ARBA00023163"/>
    </source>
</evidence>
<keyword evidence="2" id="KW-0804">Transcription</keyword>
<dbReference type="PANTHER" id="PTHR34580:SF3">
    <property type="entry name" value="PROTEIN PAFB"/>
    <property type="match status" value="1"/>
</dbReference>
<dbReference type="GeneID" id="80819173"/>
<dbReference type="PROSITE" id="PS52050">
    <property type="entry name" value="WYL"/>
    <property type="match status" value="1"/>
</dbReference>
<evidence type="ECO:0000313" key="4">
    <source>
        <dbReference type="EMBL" id="SEJ78109.1"/>
    </source>
</evidence>
<organism evidence="4 5">
    <name type="scientific">Marinovum algicola</name>
    <dbReference type="NCBI Taxonomy" id="42444"/>
    <lineage>
        <taxon>Bacteria</taxon>
        <taxon>Pseudomonadati</taxon>
        <taxon>Pseudomonadota</taxon>
        <taxon>Alphaproteobacteria</taxon>
        <taxon>Rhodobacterales</taxon>
        <taxon>Roseobacteraceae</taxon>
        <taxon>Marinovum</taxon>
    </lineage>
</organism>
<dbReference type="EMBL" id="FNYY01000010">
    <property type="protein sequence ID" value="SEJ78109.1"/>
    <property type="molecule type" value="Genomic_DNA"/>
</dbReference>
<dbReference type="Pfam" id="PF13280">
    <property type="entry name" value="WYL"/>
    <property type="match status" value="1"/>
</dbReference>
<dbReference type="Gene3D" id="1.10.10.10">
    <property type="entry name" value="Winged helix-like DNA-binding domain superfamily/Winged helix DNA-binding domain"/>
    <property type="match status" value="1"/>
</dbReference>
<accession>A0A975WBK0</accession>
<comment type="caution">
    <text evidence="4">The sequence shown here is derived from an EMBL/GenBank/DDBJ whole genome shotgun (WGS) entry which is preliminary data.</text>
</comment>
<feature type="domain" description="HTH deoR-type" evidence="3">
    <location>
        <begin position="3"/>
        <end position="58"/>
    </location>
</feature>
<dbReference type="InterPro" id="IPR026881">
    <property type="entry name" value="WYL_dom"/>
</dbReference>
<keyword evidence="1" id="KW-0805">Transcription regulation</keyword>
<dbReference type="PROSITE" id="PS51000">
    <property type="entry name" value="HTH_DEOR_2"/>
    <property type="match status" value="1"/>
</dbReference>
<reference evidence="4 5" key="1">
    <citation type="submission" date="2016-10" db="EMBL/GenBank/DDBJ databases">
        <authorList>
            <person name="Varghese N."/>
            <person name="Submissions S."/>
        </authorList>
    </citation>
    <scope>NUCLEOTIDE SEQUENCE [LARGE SCALE GENOMIC DNA]</scope>
    <source>
        <strain evidence="4 5">FF3</strain>
    </source>
</reference>
<proteinExistence type="predicted"/>
<dbReference type="PANTHER" id="PTHR34580">
    <property type="match status" value="1"/>
</dbReference>
<dbReference type="InterPro" id="IPR001034">
    <property type="entry name" value="DeoR_HTH"/>
</dbReference>
<evidence type="ECO:0000313" key="5">
    <source>
        <dbReference type="Proteomes" id="UP000182932"/>
    </source>
</evidence>
<dbReference type="GO" id="GO:0003677">
    <property type="term" value="F:DNA binding"/>
    <property type="evidence" value="ECO:0007669"/>
    <property type="project" value="UniProtKB-KW"/>
</dbReference>
<dbReference type="AlphaFoldDB" id="A0A975WBK0"/>
<name>A0A975WBK0_9RHOB</name>
<dbReference type="InterPro" id="IPR036390">
    <property type="entry name" value="WH_DNA-bd_sf"/>
</dbReference>
<sequence length="220" mass="24463">MKRADRLYRLMERLKDGSLHRAEDLARELGVSVRTIYRDMDTLIESGVPVIGERGLGYSAQAAITLPPINLTDAELEALHLGLAVVARSGGDGMEEAARALMAKIDALLPEDHAAPTQFAFAAYPFEAAARGFRHMPAFRAAIRARQKLRITLSDGTRHDLRPLELRYWGRIWACVGWSESAGDFTSFRIDQIEALAPLPGLFVEEPGKRLQDYHARPGR</sequence>
<gene>
    <name evidence="4" type="ORF">SAMN04487940_110110</name>
</gene>
<evidence type="ECO:0000256" key="1">
    <source>
        <dbReference type="ARBA" id="ARBA00023015"/>
    </source>
</evidence>
<dbReference type="RefSeq" id="WP_048532273.1">
    <property type="nucleotide sequence ID" value="NZ_FNYY01000010.1"/>
</dbReference>
<dbReference type="SUPFAM" id="SSF46785">
    <property type="entry name" value="Winged helix' DNA-binding domain"/>
    <property type="match status" value="1"/>
</dbReference>
<dbReference type="InterPro" id="IPR051534">
    <property type="entry name" value="CBASS_pafABC_assoc_protein"/>
</dbReference>
<dbReference type="InterPro" id="IPR036388">
    <property type="entry name" value="WH-like_DNA-bd_sf"/>
</dbReference>
<dbReference type="Pfam" id="PF08279">
    <property type="entry name" value="HTH_11"/>
    <property type="match status" value="1"/>
</dbReference>